<keyword evidence="1" id="KW-0472">Membrane</keyword>
<sequence>MPRAAAITFLFFIYPFYFLPTGLVMSVGFLYLSYTSVTSSLQSTIHHELGENVVQDYNLPFILFGCWDNGNLAIVKRLFQLLGDWSIKGRASRQHRYVRFGYQFSRFLCYKCFHALNLLCGIGGILFRLVFCPLFSREPSKYFKTTHRRRHRLIGNQADKRVNQNAIGCVMYWMRIVASDDDLLLEIGYGLRNCLG</sequence>
<keyword evidence="1" id="KW-0812">Transmembrane</keyword>
<gene>
    <name evidence="2" type="ORF">QBC37DRAFT_402272</name>
</gene>
<dbReference type="AlphaFoldDB" id="A0AAN6Y5H4"/>
<evidence type="ECO:0000313" key="3">
    <source>
        <dbReference type="Proteomes" id="UP001301769"/>
    </source>
</evidence>
<reference evidence="2" key="1">
    <citation type="journal article" date="2023" name="Mol. Phylogenet. Evol.">
        <title>Genome-scale phylogeny and comparative genomics of the fungal order Sordariales.</title>
        <authorList>
            <person name="Hensen N."/>
            <person name="Bonometti L."/>
            <person name="Westerberg I."/>
            <person name="Brannstrom I.O."/>
            <person name="Guillou S."/>
            <person name="Cros-Aarteil S."/>
            <person name="Calhoun S."/>
            <person name="Haridas S."/>
            <person name="Kuo A."/>
            <person name="Mondo S."/>
            <person name="Pangilinan J."/>
            <person name="Riley R."/>
            <person name="LaButti K."/>
            <person name="Andreopoulos B."/>
            <person name="Lipzen A."/>
            <person name="Chen C."/>
            <person name="Yan M."/>
            <person name="Daum C."/>
            <person name="Ng V."/>
            <person name="Clum A."/>
            <person name="Steindorff A."/>
            <person name="Ohm R.A."/>
            <person name="Martin F."/>
            <person name="Silar P."/>
            <person name="Natvig D.O."/>
            <person name="Lalanne C."/>
            <person name="Gautier V."/>
            <person name="Ament-Velasquez S.L."/>
            <person name="Kruys A."/>
            <person name="Hutchinson M.I."/>
            <person name="Powell A.J."/>
            <person name="Barry K."/>
            <person name="Miller A.N."/>
            <person name="Grigoriev I.V."/>
            <person name="Debuchy R."/>
            <person name="Gladieux P."/>
            <person name="Hiltunen Thoren M."/>
            <person name="Johannesson H."/>
        </authorList>
    </citation>
    <scope>NUCLEOTIDE SEQUENCE</scope>
    <source>
        <strain evidence="2">PSN293</strain>
    </source>
</reference>
<feature type="transmembrane region" description="Helical" evidence="1">
    <location>
        <begin position="7"/>
        <end position="32"/>
    </location>
</feature>
<keyword evidence="3" id="KW-1185">Reference proteome</keyword>
<reference evidence="2" key="2">
    <citation type="submission" date="2023-05" db="EMBL/GenBank/DDBJ databases">
        <authorList>
            <consortium name="Lawrence Berkeley National Laboratory"/>
            <person name="Steindorff A."/>
            <person name="Hensen N."/>
            <person name="Bonometti L."/>
            <person name="Westerberg I."/>
            <person name="Brannstrom I.O."/>
            <person name="Guillou S."/>
            <person name="Cros-Aarteil S."/>
            <person name="Calhoun S."/>
            <person name="Haridas S."/>
            <person name="Kuo A."/>
            <person name="Mondo S."/>
            <person name="Pangilinan J."/>
            <person name="Riley R."/>
            <person name="Labutti K."/>
            <person name="Andreopoulos B."/>
            <person name="Lipzen A."/>
            <person name="Chen C."/>
            <person name="Yanf M."/>
            <person name="Daum C."/>
            <person name="Ng V."/>
            <person name="Clum A."/>
            <person name="Ohm R."/>
            <person name="Martin F."/>
            <person name="Silar P."/>
            <person name="Natvig D."/>
            <person name="Lalanne C."/>
            <person name="Gautier V."/>
            <person name="Ament-Velasquez S.L."/>
            <person name="Kruys A."/>
            <person name="Hutchinson M.I."/>
            <person name="Powell A.J."/>
            <person name="Barry K."/>
            <person name="Miller A.N."/>
            <person name="Grigoriev I.V."/>
            <person name="Debuchy R."/>
            <person name="Gladieux P."/>
            <person name="Thoren M.H."/>
            <person name="Johannesson H."/>
        </authorList>
    </citation>
    <scope>NUCLEOTIDE SEQUENCE</scope>
    <source>
        <strain evidence="2">PSN293</strain>
    </source>
</reference>
<organism evidence="2 3">
    <name type="scientific">Rhypophila decipiens</name>
    <dbReference type="NCBI Taxonomy" id="261697"/>
    <lineage>
        <taxon>Eukaryota</taxon>
        <taxon>Fungi</taxon>
        <taxon>Dikarya</taxon>
        <taxon>Ascomycota</taxon>
        <taxon>Pezizomycotina</taxon>
        <taxon>Sordariomycetes</taxon>
        <taxon>Sordariomycetidae</taxon>
        <taxon>Sordariales</taxon>
        <taxon>Naviculisporaceae</taxon>
        <taxon>Rhypophila</taxon>
    </lineage>
</organism>
<dbReference type="EMBL" id="MU858144">
    <property type="protein sequence ID" value="KAK4211640.1"/>
    <property type="molecule type" value="Genomic_DNA"/>
</dbReference>
<proteinExistence type="predicted"/>
<dbReference type="Proteomes" id="UP001301769">
    <property type="component" value="Unassembled WGS sequence"/>
</dbReference>
<evidence type="ECO:0000313" key="2">
    <source>
        <dbReference type="EMBL" id="KAK4211640.1"/>
    </source>
</evidence>
<keyword evidence="1" id="KW-1133">Transmembrane helix</keyword>
<evidence type="ECO:0000256" key="1">
    <source>
        <dbReference type="SAM" id="Phobius"/>
    </source>
</evidence>
<protein>
    <submittedName>
        <fullName evidence="2">Uncharacterized protein</fullName>
    </submittedName>
</protein>
<feature type="transmembrane region" description="Helical" evidence="1">
    <location>
        <begin position="115"/>
        <end position="135"/>
    </location>
</feature>
<accession>A0AAN6Y5H4</accession>
<name>A0AAN6Y5H4_9PEZI</name>
<comment type="caution">
    <text evidence="2">The sequence shown here is derived from an EMBL/GenBank/DDBJ whole genome shotgun (WGS) entry which is preliminary data.</text>
</comment>